<dbReference type="GO" id="GO:0042158">
    <property type="term" value="P:lipoprotein biosynthetic process"/>
    <property type="evidence" value="ECO:0007669"/>
    <property type="project" value="InterPro"/>
</dbReference>
<feature type="transmembrane region" description="Helical" evidence="9">
    <location>
        <begin position="166"/>
        <end position="189"/>
    </location>
</feature>
<dbReference type="EMBL" id="SSMQ01000056">
    <property type="protein sequence ID" value="TKC99452.1"/>
    <property type="molecule type" value="Genomic_DNA"/>
</dbReference>
<feature type="transmembrane region" description="Helical" evidence="9">
    <location>
        <begin position="201"/>
        <end position="220"/>
    </location>
</feature>
<dbReference type="AlphaFoldDB" id="A0A4U1IY06"/>
<comment type="similarity">
    <text evidence="2">Belongs to the CN hydrolase family. Apolipoprotein N-acyltransferase subfamily.</text>
</comment>
<evidence type="ECO:0000256" key="8">
    <source>
        <dbReference type="ARBA" id="ARBA00023315"/>
    </source>
</evidence>
<comment type="subcellular location">
    <subcellularLocation>
        <location evidence="1">Cell membrane</location>
        <topology evidence="1">Multi-pass membrane protein</topology>
    </subcellularLocation>
</comment>
<reference evidence="11 12" key="1">
    <citation type="submission" date="2019-04" db="EMBL/GenBank/DDBJ databases">
        <authorList>
            <person name="Li Y."/>
            <person name="Wang J."/>
        </authorList>
    </citation>
    <scope>NUCLEOTIDE SEQUENCE [LARGE SCALE GENOMIC DNA]</scope>
    <source>
        <strain evidence="11 12">DSM 14668</strain>
    </source>
</reference>
<gene>
    <name evidence="11" type="ORF">E8A74_37630</name>
</gene>
<evidence type="ECO:0000313" key="12">
    <source>
        <dbReference type="Proteomes" id="UP000309215"/>
    </source>
</evidence>
<protein>
    <recommendedName>
        <fullName evidence="10">CN hydrolase domain-containing protein</fullName>
    </recommendedName>
</protein>
<dbReference type="InterPro" id="IPR003010">
    <property type="entry name" value="C-N_Hydrolase"/>
</dbReference>
<dbReference type="SUPFAM" id="SSF56317">
    <property type="entry name" value="Carbon-nitrogen hydrolase"/>
    <property type="match status" value="1"/>
</dbReference>
<dbReference type="OrthoDB" id="9811121at2"/>
<proteinExistence type="inferred from homology"/>
<dbReference type="Proteomes" id="UP000309215">
    <property type="component" value="Unassembled WGS sequence"/>
</dbReference>
<keyword evidence="4" id="KW-0808">Transferase</keyword>
<keyword evidence="5 9" id="KW-0812">Transmembrane</keyword>
<evidence type="ECO:0000313" key="11">
    <source>
        <dbReference type="EMBL" id="TKC99452.1"/>
    </source>
</evidence>
<dbReference type="Pfam" id="PF00795">
    <property type="entry name" value="CN_hydrolase"/>
    <property type="match status" value="1"/>
</dbReference>
<feature type="transmembrane region" description="Helical" evidence="9">
    <location>
        <begin position="480"/>
        <end position="501"/>
    </location>
</feature>
<comment type="caution">
    <text evidence="11">The sequence shown here is derived from an EMBL/GenBank/DDBJ whole genome shotgun (WGS) entry which is preliminary data.</text>
</comment>
<keyword evidence="7 9" id="KW-0472">Membrane</keyword>
<evidence type="ECO:0000256" key="6">
    <source>
        <dbReference type="ARBA" id="ARBA00022989"/>
    </source>
</evidence>
<evidence type="ECO:0000256" key="1">
    <source>
        <dbReference type="ARBA" id="ARBA00004651"/>
    </source>
</evidence>
<keyword evidence="3" id="KW-1003">Cell membrane</keyword>
<evidence type="ECO:0000256" key="5">
    <source>
        <dbReference type="ARBA" id="ARBA00022692"/>
    </source>
</evidence>
<keyword evidence="8" id="KW-0012">Acyltransferase</keyword>
<accession>A0A4U1IY06</accession>
<dbReference type="InterPro" id="IPR036526">
    <property type="entry name" value="C-N_Hydrolase_sf"/>
</dbReference>
<dbReference type="PROSITE" id="PS50263">
    <property type="entry name" value="CN_HYDROLASE"/>
    <property type="match status" value="1"/>
</dbReference>
<evidence type="ECO:0000259" key="10">
    <source>
        <dbReference type="PROSITE" id="PS50263"/>
    </source>
</evidence>
<dbReference type="PANTHER" id="PTHR38686">
    <property type="entry name" value="APOLIPOPROTEIN N-ACYLTRANSFERASE"/>
    <property type="match status" value="1"/>
</dbReference>
<evidence type="ECO:0000256" key="2">
    <source>
        <dbReference type="ARBA" id="ARBA00010065"/>
    </source>
</evidence>
<dbReference type="GO" id="GO:0005886">
    <property type="term" value="C:plasma membrane"/>
    <property type="evidence" value="ECO:0007669"/>
    <property type="project" value="UniProtKB-SubCell"/>
</dbReference>
<name>A0A4U1IY06_9BACT</name>
<evidence type="ECO:0000256" key="3">
    <source>
        <dbReference type="ARBA" id="ARBA00022475"/>
    </source>
</evidence>
<evidence type="ECO:0000256" key="4">
    <source>
        <dbReference type="ARBA" id="ARBA00022679"/>
    </source>
</evidence>
<sequence>MLGPMPQGAYVVAMPSLKTPSSEPMRWVILALGTLALCFSNGVHANVVAAWVAPALMLRFVMMSPPRSGFAVTAVACAVASFVTFRGAIPMPDVEYAVTSVISGLFGAIPYLLHRLVAPRLGGVPGSLVFPAANVTLLYVVSLGSPFGTWANDAYVELDFLLLSELASVTGLWGVAFFVAWFGSAVQGLFESRAPRENRALAAFGGCLLLALGYGTWARYTPLPPRPTVRVAALSNPSTLSDLFFQGCASREDTTCRAEHSRARLDVLFEMSKTAAQKGARVIVWYEGAAQYDEGLEPAFVARAQDFARQHDVHLVAGALQVPRDPNALMTNKAMVFTPEGRLAFEYVKSIPVPGEPIVAGKGEVQTLDTPYGRLGVIICFDADFPALGRQASQRGVDLLLVPANDWRAITPLHGEMTVFRAIEGGFSLVRAASNGLSVATDARGVRLGSNDSFASPGAILYADAPMAGRATLYARYGDVFASLCALALAALTTSAIGSALRRRGEQSR</sequence>
<feature type="transmembrane region" description="Helical" evidence="9">
    <location>
        <begin position="96"/>
        <end position="113"/>
    </location>
</feature>
<evidence type="ECO:0000256" key="7">
    <source>
        <dbReference type="ARBA" id="ARBA00023136"/>
    </source>
</evidence>
<keyword evidence="6 9" id="KW-1133">Transmembrane helix</keyword>
<dbReference type="GO" id="GO:0016410">
    <property type="term" value="F:N-acyltransferase activity"/>
    <property type="evidence" value="ECO:0007669"/>
    <property type="project" value="InterPro"/>
</dbReference>
<feature type="transmembrane region" description="Helical" evidence="9">
    <location>
        <begin position="69"/>
        <end position="89"/>
    </location>
</feature>
<organism evidence="11 12">
    <name type="scientific">Polyangium fumosum</name>
    <dbReference type="NCBI Taxonomy" id="889272"/>
    <lineage>
        <taxon>Bacteria</taxon>
        <taxon>Pseudomonadati</taxon>
        <taxon>Myxococcota</taxon>
        <taxon>Polyangia</taxon>
        <taxon>Polyangiales</taxon>
        <taxon>Polyangiaceae</taxon>
        <taxon>Polyangium</taxon>
    </lineage>
</organism>
<keyword evidence="12" id="KW-1185">Reference proteome</keyword>
<dbReference type="InterPro" id="IPR004563">
    <property type="entry name" value="Apolipo_AcylTrfase"/>
</dbReference>
<evidence type="ECO:0000256" key="9">
    <source>
        <dbReference type="SAM" id="Phobius"/>
    </source>
</evidence>
<dbReference type="Gene3D" id="3.60.110.10">
    <property type="entry name" value="Carbon-nitrogen hydrolase"/>
    <property type="match status" value="1"/>
</dbReference>
<dbReference type="PANTHER" id="PTHR38686:SF1">
    <property type="entry name" value="APOLIPOPROTEIN N-ACYLTRANSFERASE"/>
    <property type="match status" value="1"/>
</dbReference>
<feature type="domain" description="CN hydrolase" evidence="10">
    <location>
        <begin position="245"/>
        <end position="467"/>
    </location>
</feature>